<name>A0A2J6SF98_9HELO</name>
<dbReference type="PANTHER" id="PTHR12532">
    <property type="entry name" value="TRANSLATIONAL ACTIVATOR OF CYTOCHROME C OXIDASE 1"/>
    <property type="match status" value="1"/>
</dbReference>
<dbReference type="InterPro" id="IPR048300">
    <property type="entry name" value="TACO1_YebC-like_2nd/3rd_dom"/>
</dbReference>
<feature type="domain" description="TACO1/YebC-like N-terminal" evidence="5">
    <location>
        <begin position="38"/>
        <end position="109"/>
    </location>
</feature>
<feature type="domain" description="TACO1/YebC-like second and third" evidence="4">
    <location>
        <begin position="117"/>
        <end position="275"/>
    </location>
</feature>
<dbReference type="Pfam" id="PF01709">
    <property type="entry name" value="Transcrip_reg"/>
    <property type="match status" value="1"/>
</dbReference>
<keyword evidence="7" id="KW-1185">Reference proteome</keyword>
<dbReference type="PANTHER" id="PTHR12532:SF0">
    <property type="entry name" value="TRANSLATIONAL ACTIVATOR OF CYTOCHROME C OXIDASE 1"/>
    <property type="match status" value="1"/>
</dbReference>
<feature type="region of interest" description="Disordered" evidence="3">
    <location>
        <begin position="37"/>
        <end position="59"/>
    </location>
</feature>
<dbReference type="AlphaFoldDB" id="A0A2J6SF98"/>
<dbReference type="HAMAP" id="MF_00693">
    <property type="entry name" value="Transcrip_reg_TACO1"/>
    <property type="match status" value="1"/>
</dbReference>
<comment type="similarity">
    <text evidence="2">Belongs to the TACO1 family.</text>
</comment>
<dbReference type="InterPro" id="IPR002876">
    <property type="entry name" value="Transcrip_reg_TACO1-like"/>
</dbReference>
<evidence type="ECO:0000259" key="4">
    <source>
        <dbReference type="Pfam" id="PF01709"/>
    </source>
</evidence>
<dbReference type="InterPro" id="IPR017856">
    <property type="entry name" value="Integrase-like_N"/>
</dbReference>
<dbReference type="InterPro" id="IPR049083">
    <property type="entry name" value="TACO1_YebC_N"/>
</dbReference>
<dbReference type="EMBL" id="KZ613921">
    <property type="protein sequence ID" value="PMD49423.1"/>
    <property type="molecule type" value="Genomic_DNA"/>
</dbReference>
<evidence type="ECO:0000256" key="2">
    <source>
        <dbReference type="ARBA" id="ARBA00008724"/>
    </source>
</evidence>
<evidence type="ECO:0000313" key="6">
    <source>
        <dbReference type="EMBL" id="PMD49423.1"/>
    </source>
</evidence>
<dbReference type="InParanoid" id="A0A2J6SF98"/>
<organism evidence="6 7">
    <name type="scientific">Hyaloscypha bicolor E</name>
    <dbReference type="NCBI Taxonomy" id="1095630"/>
    <lineage>
        <taxon>Eukaryota</taxon>
        <taxon>Fungi</taxon>
        <taxon>Dikarya</taxon>
        <taxon>Ascomycota</taxon>
        <taxon>Pezizomycotina</taxon>
        <taxon>Leotiomycetes</taxon>
        <taxon>Helotiales</taxon>
        <taxon>Hyaloscyphaceae</taxon>
        <taxon>Hyaloscypha</taxon>
        <taxon>Hyaloscypha bicolor</taxon>
    </lineage>
</organism>
<dbReference type="GeneID" id="36584558"/>
<dbReference type="FunFam" id="1.10.10.200:FF:000002">
    <property type="entry name" value="Probable transcriptional regulatory protein CLM62_37755"/>
    <property type="match status" value="1"/>
</dbReference>
<dbReference type="GO" id="GO:0005739">
    <property type="term" value="C:mitochondrion"/>
    <property type="evidence" value="ECO:0007669"/>
    <property type="project" value="UniProtKB-SubCell"/>
</dbReference>
<proteinExistence type="inferred from homology"/>
<gene>
    <name evidence="6" type="ORF">K444DRAFT_549719</name>
</gene>
<evidence type="ECO:0000259" key="5">
    <source>
        <dbReference type="Pfam" id="PF20772"/>
    </source>
</evidence>
<evidence type="ECO:0000313" key="7">
    <source>
        <dbReference type="Proteomes" id="UP000235371"/>
    </source>
</evidence>
<reference evidence="6 7" key="1">
    <citation type="submission" date="2016-04" db="EMBL/GenBank/DDBJ databases">
        <title>A degradative enzymes factory behind the ericoid mycorrhizal symbiosis.</title>
        <authorList>
            <consortium name="DOE Joint Genome Institute"/>
            <person name="Martino E."/>
            <person name="Morin E."/>
            <person name="Grelet G."/>
            <person name="Kuo A."/>
            <person name="Kohler A."/>
            <person name="Daghino S."/>
            <person name="Barry K."/>
            <person name="Choi C."/>
            <person name="Cichocki N."/>
            <person name="Clum A."/>
            <person name="Copeland A."/>
            <person name="Hainaut M."/>
            <person name="Haridas S."/>
            <person name="Labutti K."/>
            <person name="Lindquist E."/>
            <person name="Lipzen A."/>
            <person name="Khouja H.-R."/>
            <person name="Murat C."/>
            <person name="Ohm R."/>
            <person name="Olson A."/>
            <person name="Spatafora J."/>
            <person name="Veneault-Fourrey C."/>
            <person name="Henrissat B."/>
            <person name="Grigoriev I."/>
            <person name="Martin F."/>
            <person name="Perotto S."/>
        </authorList>
    </citation>
    <scope>NUCLEOTIDE SEQUENCE [LARGE SCALE GENOMIC DNA]</scope>
    <source>
        <strain evidence="6 7">E</strain>
    </source>
</reference>
<dbReference type="RefSeq" id="XP_024726327.1">
    <property type="nucleotide sequence ID" value="XM_024876479.1"/>
</dbReference>
<dbReference type="STRING" id="1095630.A0A2J6SF98"/>
<protein>
    <submittedName>
        <fullName evidence="6">DUF28-domain-containing protein</fullName>
    </submittedName>
</protein>
<sequence length="294" mass="31783">MAAFSRGIRSFVSRLPQEELICSRCLFSTTSTLQSGHSRWSKIKHDKGKADANKGSQRTSLSREIALASKMYGGDPNSNPRLASLLVSAKKAGFPKASMEAAIARGQGKSATGATLENVTLEVIMPPTVAMIIDAETDNKARTMMDLRHLVKVHGGSVTPTNYLFQKKGRIAFEKDERNLGVDEVLDEAIEAGAEDVEADEDGSIVVWTEPNKTMAAAEALQKSLNLKVESSDIIWDPNEDTKVPLESQDAVKALSAFVEALQDNPHVQGVYANAAQGGLADDIWEDLQVKLDA</sequence>
<dbReference type="Gene3D" id="1.10.10.200">
    <property type="match status" value="1"/>
</dbReference>
<dbReference type="Proteomes" id="UP000235371">
    <property type="component" value="Unassembled WGS sequence"/>
</dbReference>
<dbReference type="SUPFAM" id="SSF75625">
    <property type="entry name" value="YebC-like"/>
    <property type="match status" value="1"/>
</dbReference>
<dbReference type="InterPro" id="IPR026564">
    <property type="entry name" value="Transcrip_reg_TACO1-like_dom3"/>
</dbReference>
<dbReference type="InterPro" id="IPR029072">
    <property type="entry name" value="YebC-like"/>
</dbReference>
<accession>A0A2J6SF98</accession>
<evidence type="ECO:0000256" key="3">
    <source>
        <dbReference type="SAM" id="MobiDB-lite"/>
    </source>
</evidence>
<dbReference type="Gene3D" id="3.30.70.980">
    <property type="match status" value="2"/>
</dbReference>
<evidence type="ECO:0000256" key="1">
    <source>
        <dbReference type="ARBA" id="ARBA00004173"/>
    </source>
</evidence>
<comment type="subcellular location">
    <subcellularLocation>
        <location evidence="1">Mitochondrion</location>
    </subcellularLocation>
</comment>
<dbReference type="Pfam" id="PF20772">
    <property type="entry name" value="TACO1_YebC_N"/>
    <property type="match status" value="1"/>
</dbReference>
<dbReference type="FunCoup" id="A0A2J6SF98">
    <property type="interactions" value="329"/>
</dbReference>
<dbReference type="OrthoDB" id="2017544at2759"/>